<dbReference type="EMBL" id="DSOV01000071">
    <property type="protein sequence ID" value="HEN43669.1"/>
    <property type="molecule type" value="Genomic_DNA"/>
</dbReference>
<evidence type="ECO:0000313" key="1">
    <source>
        <dbReference type="EMBL" id="HEN43669.1"/>
    </source>
</evidence>
<name>A0A831UJZ7_GEOME</name>
<proteinExistence type="predicted"/>
<dbReference type="InterPro" id="IPR047766">
    <property type="entry name" value="PxxKW_fam"/>
</dbReference>
<organism evidence="1">
    <name type="scientific">Geobacter metallireducens</name>
    <dbReference type="NCBI Taxonomy" id="28232"/>
    <lineage>
        <taxon>Bacteria</taxon>
        <taxon>Pseudomonadati</taxon>
        <taxon>Thermodesulfobacteriota</taxon>
        <taxon>Desulfuromonadia</taxon>
        <taxon>Geobacterales</taxon>
        <taxon>Geobacteraceae</taxon>
        <taxon>Geobacter</taxon>
    </lineage>
</organism>
<dbReference type="Pfam" id="PF20657">
    <property type="entry name" value="DUF6811"/>
    <property type="match status" value="1"/>
</dbReference>
<dbReference type="AlphaFoldDB" id="A0A831UJZ7"/>
<protein>
    <submittedName>
        <fullName evidence="1">Uncharacterized protein</fullName>
    </submittedName>
</protein>
<gene>
    <name evidence="1" type="ORF">ENQ87_15110</name>
</gene>
<accession>A0A831UJZ7</accession>
<comment type="caution">
    <text evidence="1">The sequence shown here is derived from an EMBL/GenBank/DDBJ whole genome shotgun (WGS) entry which is preliminary data.</text>
</comment>
<sequence length="98" mass="10310">MQCQTVLPGTECTFWGKQGCIFTGGSCQVVVENCEGCERIVDGSIGKVCSAYPAPVKKWSAGICNFATHVKVEIVSEDIKVNPLKASKKASGGGGKKK</sequence>
<reference evidence="1" key="1">
    <citation type="journal article" date="2020" name="mSystems">
        <title>Genome- and Community-Level Interaction Insights into Carbon Utilization and Element Cycling Functions of Hydrothermarchaeota in Hydrothermal Sediment.</title>
        <authorList>
            <person name="Zhou Z."/>
            <person name="Liu Y."/>
            <person name="Xu W."/>
            <person name="Pan J."/>
            <person name="Luo Z.H."/>
            <person name="Li M."/>
        </authorList>
    </citation>
    <scope>NUCLEOTIDE SEQUENCE [LARGE SCALE GENOMIC DNA]</scope>
    <source>
        <strain evidence="1">SpSt-349</strain>
    </source>
</reference>
<dbReference type="NCBIfam" id="NF038144">
    <property type="entry name" value="PxxKW"/>
    <property type="match status" value="1"/>
</dbReference>